<dbReference type="CDD" id="cd07034">
    <property type="entry name" value="TPP_PYR_PFOR_IOR-alpha_like"/>
    <property type="match status" value="1"/>
</dbReference>
<feature type="domain" description="Pyruvate flavodoxin/ferredoxin oxidoreductase pyrimidine binding" evidence="3">
    <location>
        <begin position="211"/>
        <end position="476"/>
    </location>
</feature>
<feature type="domain" description="Pyruvate/ketoisovalerate oxidoreductase catalytic" evidence="2">
    <location>
        <begin position="14"/>
        <end position="175"/>
    </location>
</feature>
<dbReference type="InterPro" id="IPR022367">
    <property type="entry name" value="2-oxoacid/accept_OxRdtase_asu"/>
</dbReference>
<gene>
    <name evidence="5" type="ORF">KDI_44190</name>
</gene>
<organism evidence="5 6">
    <name type="scientific">Dictyobacter arantiisoli</name>
    <dbReference type="NCBI Taxonomy" id="2014874"/>
    <lineage>
        <taxon>Bacteria</taxon>
        <taxon>Bacillati</taxon>
        <taxon>Chloroflexota</taxon>
        <taxon>Ktedonobacteria</taxon>
        <taxon>Ktedonobacterales</taxon>
        <taxon>Dictyobacteraceae</taxon>
        <taxon>Dictyobacter</taxon>
    </lineage>
</organism>
<dbReference type="Gene3D" id="3.40.920.10">
    <property type="entry name" value="Pyruvate-ferredoxin oxidoreductase, PFOR, domain III"/>
    <property type="match status" value="1"/>
</dbReference>
<dbReference type="SUPFAM" id="SSF52922">
    <property type="entry name" value="TK C-terminal domain-like"/>
    <property type="match status" value="1"/>
</dbReference>
<keyword evidence="1" id="KW-0560">Oxidoreductase</keyword>
<dbReference type="InterPro" id="IPR009014">
    <property type="entry name" value="Transketo_C/PFOR_II"/>
</dbReference>
<dbReference type="Pfam" id="PF17147">
    <property type="entry name" value="PFOR_II"/>
    <property type="match status" value="1"/>
</dbReference>
<dbReference type="InterPro" id="IPR002869">
    <property type="entry name" value="Pyrv_flavodox_OxRed_cen"/>
</dbReference>
<dbReference type="Gene3D" id="3.40.50.920">
    <property type="match status" value="1"/>
</dbReference>
<dbReference type="PANTHER" id="PTHR32154">
    <property type="entry name" value="PYRUVATE-FLAVODOXIN OXIDOREDUCTASE-RELATED"/>
    <property type="match status" value="1"/>
</dbReference>
<dbReference type="Gene3D" id="3.40.50.970">
    <property type="match status" value="1"/>
</dbReference>
<dbReference type="SUPFAM" id="SSF52518">
    <property type="entry name" value="Thiamin diphosphate-binding fold (THDP-binding)"/>
    <property type="match status" value="1"/>
</dbReference>
<sequence length="601" mass="64992">MMNEVTIRIGGESGEGTISGGDILALASARWGYHVYTFRTFPAEILGGPCMFQVRISDHPVKSMGDYADVLICLNHEAYERNIGDLRHGGVLIYDPSDFTPESSDCVTYAIPFNEIARKEIQLFQTKNMVMLGAICGLFGPPIEAIIQVVQSKLSRSRKANATLMEKNLLALDVAKRYVTEQLTKQDPYQLGPVEKMSRVVLNGNQAVVAGALAAQCRFFAGYPITPASDIMEGMAKELPLIGGTFLQAEDEIAALASVLGASYGGVRSMTATSGPGFSLMTELIGLSSMSELPAVIVDAQRAGPSTGMPTKMEQSDLSFALNAGHGDTPRIVIAPSNVANCYELIIQAFAMADRYQMPVLFLTDQSLTARVESVDSHIFTMPEIQERVQYSSQSEHASNGHQHGDQTSANEQLLVGAGVTGTHARPYARYAYTDTGISPISIPGTGAPAYVATGLEHDEMGHPNYEPEDHTAMMEKRFRKLQTAQEELPQPERYGTTDATIGIIGWGSTEGTIQEAVDRACARRLKVAALHLKILSPLPDKAIQAFIHSVDKIIVPENNYSGQLANLLGAKYGLRAIRVNKFGGIPFTAGEILQAIEEVC</sequence>
<proteinExistence type="predicted"/>
<evidence type="ECO:0000313" key="5">
    <source>
        <dbReference type="EMBL" id="GCF10855.1"/>
    </source>
</evidence>
<evidence type="ECO:0000259" key="3">
    <source>
        <dbReference type="Pfam" id="PF01855"/>
    </source>
</evidence>
<evidence type="ECO:0000259" key="4">
    <source>
        <dbReference type="Pfam" id="PF17147"/>
    </source>
</evidence>
<dbReference type="NCBIfam" id="TIGR03710">
    <property type="entry name" value="OAFO_sf"/>
    <property type="match status" value="1"/>
</dbReference>
<dbReference type="OrthoDB" id="9794954at2"/>
<dbReference type="EMBL" id="BIXY01000085">
    <property type="protein sequence ID" value="GCF10855.1"/>
    <property type="molecule type" value="Genomic_DNA"/>
</dbReference>
<dbReference type="InterPro" id="IPR050722">
    <property type="entry name" value="Pyruvate:ferred/Flavod_OxRd"/>
</dbReference>
<feature type="domain" description="Pyruvate:ferredoxin oxidoreductase core" evidence="4">
    <location>
        <begin position="500"/>
        <end position="566"/>
    </location>
</feature>
<keyword evidence="6" id="KW-1185">Reference proteome</keyword>
<comment type="caution">
    <text evidence="5">The sequence shown here is derived from an EMBL/GenBank/DDBJ whole genome shotgun (WGS) entry which is preliminary data.</text>
</comment>
<dbReference type="InterPro" id="IPR033412">
    <property type="entry name" value="PFOR_II"/>
</dbReference>
<dbReference type="GO" id="GO:0016903">
    <property type="term" value="F:oxidoreductase activity, acting on the aldehyde or oxo group of donors"/>
    <property type="evidence" value="ECO:0007669"/>
    <property type="project" value="InterPro"/>
</dbReference>
<keyword evidence="5" id="KW-0670">Pyruvate</keyword>
<evidence type="ECO:0000313" key="6">
    <source>
        <dbReference type="Proteomes" id="UP000322530"/>
    </source>
</evidence>
<dbReference type="RefSeq" id="WP_149403718.1">
    <property type="nucleotide sequence ID" value="NZ_BIXY01000085.1"/>
</dbReference>
<dbReference type="GO" id="GO:0006979">
    <property type="term" value="P:response to oxidative stress"/>
    <property type="evidence" value="ECO:0007669"/>
    <property type="project" value="TreeGrafter"/>
</dbReference>
<reference evidence="5 6" key="1">
    <citation type="submission" date="2019-01" db="EMBL/GenBank/DDBJ databases">
        <title>Draft genome sequence of Dictyobacter sp. Uno17.</title>
        <authorList>
            <person name="Wang C.M."/>
            <person name="Zheng Y."/>
            <person name="Sakai Y."/>
            <person name="Abe K."/>
            <person name="Yokota A."/>
            <person name="Yabe S."/>
        </authorList>
    </citation>
    <scope>NUCLEOTIDE SEQUENCE [LARGE SCALE GENOMIC DNA]</scope>
    <source>
        <strain evidence="5 6">Uno17</strain>
    </source>
</reference>
<dbReference type="Pfam" id="PF01558">
    <property type="entry name" value="POR"/>
    <property type="match status" value="1"/>
</dbReference>
<dbReference type="Proteomes" id="UP000322530">
    <property type="component" value="Unassembled WGS sequence"/>
</dbReference>
<name>A0A5A5TI18_9CHLR</name>
<evidence type="ECO:0000259" key="2">
    <source>
        <dbReference type="Pfam" id="PF01558"/>
    </source>
</evidence>
<evidence type="ECO:0000256" key="1">
    <source>
        <dbReference type="ARBA" id="ARBA00023002"/>
    </source>
</evidence>
<dbReference type="FunFam" id="3.40.50.970:FF:000022">
    <property type="entry name" value="2-oxoglutarate ferredoxin oxidoreductase alpha subunit"/>
    <property type="match status" value="1"/>
</dbReference>
<dbReference type="InterPro" id="IPR002880">
    <property type="entry name" value="Pyrv_Fd/Flavodoxin_OxRdtase_N"/>
</dbReference>
<dbReference type="InterPro" id="IPR019752">
    <property type="entry name" value="Pyrv/ketoisovalerate_OxRed_cat"/>
</dbReference>
<dbReference type="InterPro" id="IPR029061">
    <property type="entry name" value="THDP-binding"/>
</dbReference>
<protein>
    <submittedName>
        <fullName evidence="5">Pyruvate ferredoxin oxidoreductase</fullName>
    </submittedName>
</protein>
<accession>A0A5A5TI18</accession>
<dbReference type="SUPFAM" id="SSF53323">
    <property type="entry name" value="Pyruvate-ferredoxin oxidoreductase, PFOR, domain III"/>
    <property type="match status" value="1"/>
</dbReference>
<dbReference type="AlphaFoldDB" id="A0A5A5TI18"/>
<dbReference type="PANTHER" id="PTHR32154:SF20">
    <property type="entry name" value="2-OXOGLUTARATE OXIDOREDUCTASE SUBUNIT KORA"/>
    <property type="match status" value="1"/>
</dbReference>
<dbReference type="Pfam" id="PF01855">
    <property type="entry name" value="POR_N"/>
    <property type="match status" value="1"/>
</dbReference>